<dbReference type="EMBL" id="JBBHLI010000001">
    <property type="protein sequence ID" value="MEK9499780.1"/>
    <property type="molecule type" value="Genomic_DNA"/>
</dbReference>
<dbReference type="Pfam" id="PF04519">
    <property type="entry name" value="Bactofilin"/>
    <property type="match status" value="1"/>
</dbReference>
<dbReference type="InterPro" id="IPR007607">
    <property type="entry name" value="BacA/B"/>
</dbReference>
<accession>A0ABU9E734</accession>
<dbReference type="Proteomes" id="UP001484239">
    <property type="component" value="Unassembled WGS sequence"/>
</dbReference>
<keyword evidence="4" id="KW-1185">Reference proteome</keyword>
<dbReference type="RefSeq" id="WP_405278171.1">
    <property type="nucleotide sequence ID" value="NZ_CP144380.1"/>
</dbReference>
<feature type="region of interest" description="Disordered" evidence="2">
    <location>
        <begin position="107"/>
        <end position="144"/>
    </location>
</feature>
<reference evidence="3 4" key="1">
    <citation type="submission" date="2024-02" db="EMBL/GenBank/DDBJ databases">
        <title>A novel Gemmatimonadota bacterium.</title>
        <authorList>
            <person name="Du Z.-J."/>
            <person name="Ye Y.-Q."/>
        </authorList>
    </citation>
    <scope>NUCLEOTIDE SEQUENCE [LARGE SCALE GENOMIC DNA]</scope>
    <source>
        <strain evidence="3 4">DH-20</strain>
    </source>
</reference>
<sequence>MARDRSSPPMQDAVISIIGPGMTVVGDCETDGTLRIEGRVEGTIRAGKAVVVGKEGEVEGKIFTQDAVLGGRVVGAVHAASRLEVQATARIDAEVRARRMQLEEGAEVNGSLTMGEKAVADVRAGEKPGPRKVDDSTPGAKKAG</sequence>
<evidence type="ECO:0000313" key="4">
    <source>
        <dbReference type="Proteomes" id="UP001484239"/>
    </source>
</evidence>
<protein>
    <submittedName>
        <fullName evidence="3">Polymer-forming cytoskeletal protein</fullName>
    </submittedName>
</protein>
<organism evidence="3 4">
    <name type="scientific">Gaopeijia maritima</name>
    <dbReference type="NCBI Taxonomy" id="3119007"/>
    <lineage>
        <taxon>Bacteria</taxon>
        <taxon>Pseudomonadati</taxon>
        <taxon>Gemmatimonadota</taxon>
        <taxon>Longimicrobiia</taxon>
        <taxon>Gaopeijiales</taxon>
        <taxon>Gaopeijiaceae</taxon>
        <taxon>Gaopeijia</taxon>
    </lineage>
</organism>
<comment type="similarity">
    <text evidence="1">Belongs to the bactofilin family.</text>
</comment>
<name>A0ABU9E734_9BACT</name>
<feature type="compositionally biased region" description="Basic and acidic residues" evidence="2">
    <location>
        <begin position="118"/>
        <end position="135"/>
    </location>
</feature>
<dbReference type="PANTHER" id="PTHR35024:SF4">
    <property type="entry name" value="POLYMER-FORMING CYTOSKELETAL PROTEIN"/>
    <property type="match status" value="1"/>
</dbReference>
<evidence type="ECO:0000313" key="3">
    <source>
        <dbReference type="EMBL" id="MEK9499780.1"/>
    </source>
</evidence>
<dbReference type="PANTHER" id="PTHR35024">
    <property type="entry name" value="HYPOTHETICAL CYTOSOLIC PROTEIN"/>
    <property type="match status" value="1"/>
</dbReference>
<gene>
    <name evidence="3" type="ORF">WI372_02140</name>
</gene>
<evidence type="ECO:0000256" key="2">
    <source>
        <dbReference type="SAM" id="MobiDB-lite"/>
    </source>
</evidence>
<comment type="caution">
    <text evidence="3">The sequence shown here is derived from an EMBL/GenBank/DDBJ whole genome shotgun (WGS) entry which is preliminary data.</text>
</comment>
<evidence type="ECO:0000256" key="1">
    <source>
        <dbReference type="ARBA" id="ARBA00044755"/>
    </source>
</evidence>
<proteinExistence type="inferred from homology"/>